<comment type="catalytic activity">
    <reaction evidence="1">
        <text>Hydrolysis of (1-&gt;3)-beta-D-glucosidic linkages in (1-&gt;3)-beta-D-glucans.</text>
        <dbReference type="EC" id="3.2.1.39"/>
    </reaction>
</comment>
<gene>
    <name evidence="11" type="ORF">FJTKL_03981</name>
</gene>
<dbReference type="EC" id="3.2.1.39" evidence="3"/>
<evidence type="ECO:0000256" key="4">
    <source>
        <dbReference type="ARBA" id="ARBA00022801"/>
    </source>
</evidence>
<protein>
    <recommendedName>
        <fullName evidence="3">glucan endo-1,3-beta-D-glucosidase</fullName>
        <ecNumber evidence="3">3.2.1.39</ecNumber>
    </recommendedName>
</protein>
<evidence type="ECO:0000256" key="5">
    <source>
        <dbReference type="ARBA" id="ARBA00023277"/>
    </source>
</evidence>
<dbReference type="PANTHER" id="PTHR31983">
    <property type="entry name" value="ENDO-1,3(4)-BETA-GLUCANASE 1"/>
    <property type="match status" value="1"/>
</dbReference>
<feature type="region of interest" description="Disordered" evidence="9">
    <location>
        <begin position="1"/>
        <end position="30"/>
    </location>
</feature>
<dbReference type="Proteomes" id="UP001600888">
    <property type="component" value="Unassembled WGS sequence"/>
</dbReference>
<reference evidence="11 12" key="1">
    <citation type="submission" date="2024-03" db="EMBL/GenBank/DDBJ databases">
        <title>A high-quality draft genome sequence of Diaporthe vaccinii, a causative agent of upright dieback and viscid rot disease in cranberry plants.</title>
        <authorList>
            <person name="Sarrasin M."/>
            <person name="Lang B.F."/>
            <person name="Burger G."/>
        </authorList>
    </citation>
    <scope>NUCLEOTIDE SEQUENCE [LARGE SCALE GENOMIC DNA]</scope>
    <source>
        <strain evidence="11 12">IS7</strain>
    </source>
</reference>
<keyword evidence="5" id="KW-0119">Carbohydrate metabolism</keyword>
<name>A0ABR4DUR4_9PEZI</name>
<evidence type="ECO:0000313" key="12">
    <source>
        <dbReference type="Proteomes" id="UP001600888"/>
    </source>
</evidence>
<feature type="domain" description="Glycosyl hydrolase family 81 C-terminal" evidence="10">
    <location>
        <begin position="32"/>
        <end position="388"/>
    </location>
</feature>
<evidence type="ECO:0000256" key="8">
    <source>
        <dbReference type="ARBA" id="ARBA00023326"/>
    </source>
</evidence>
<comment type="caution">
    <text evidence="11">The sequence shown here is derived from an EMBL/GenBank/DDBJ whole genome shotgun (WGS) entry which is preliminary data.</text>
</comment>
<organism evidence="11 12">
    <name type="scientific">Diaporthe vaccinii</name>
    <dbReference type="NCBI Taxonomy" id="105482"/>
    <lineage>
        <taxon>Eukaryota</taxon>
        <taxon>Fungi</taxon>
        <taxon>Dikarya</taxon>
        <taxon>Ascomycota</taxon>
        <taxon>Pezizomycotina</taxon>
        <taxon>Sordariomycetes</taxon>
        <taxon>Sordariomycetidae</taxon>
        <taxon>Diaporthales</taxon>
        <taxon>Diaporthaceae</taxon>
        <taxon>Diaporthe</taxon>
        <taxon>Diaporthe eres species complex</taxon>
    </lineage>
</organism>
<proteinExistence type="inferred from homology"/>
<evidence type="ECO:0000259" key="10">
    <source>
        <dbReference type="Pfam" id="PF17652"/>
    </source>
</evidence>
<evidence type="ECO:0000256" key="9">
    <source>
        <dbReference type="SAM" id="MobiDB-lite"/>
    </source>
</evidence>
<keyword evidence="8" id="KW-0624">Polysaccharide degradation</keyword>
<dbReference type="Pfam" id="PF17652">
    <property type="entry name" value="Glyco_hydro81C"/>
    <property type="match status" value="1"/>
</dbReference>
<dbReference type="InterPro" id="IPR040720">
    <property type="entry name" value="GH81_C"/>
</dbReference>
<accession>A0ABR4DUR4</accession>
<evidence type="ECO:0000256" key="7">
    <source>
        <dbReference type="ARBA" id="ARBA00023316"/>
    </source>
</evidence>
<evidence type="ECO:0000313" key="11">
    <source>
        <dbReference type="EMBL" id="KAL2273889.1"/>
    </source>
</evidence>
<keyword evidence="7" id="KW-0961">Cell wall biogenesis/degradation</keyword>
<comment type="similarity">
    <text evidence="2">Belongs to the glycosyl hydrolase 81 family.</text>
</comment>
<sequence length="440" mass="48732">MVEDDLPTDIGSDPWSPRLGSVGSAEAPGGTISERAKSAVSSVGKLELQGDITALTNLTSKYYAGIAFSMYARSLYATTNIAGETSVFSQSLRKLENAFARYVNNLEPNPLVYDSVWGGVCSTGSYGNNDSSIDFGNTYYNDHNFHYGYYVYTAAIIGYLDPEWLTRNNSANKIWTNTLIRDWANPSTEDPYFPFSRSYDWYHGHSWSRGVLEAENGKDHESSAEDAFSTYAIKMWGRTIGDPVMEARGNLQLAITARALQSYYLLDSNNTVQPPEFIGVKAAGILFDRLVNHTTYFGDQVSFVQGIHMLPINPSSAYTRKTAFVREEWDQYFVGNKSGSLTGGGFVGHVYVNLAIADMEGARESYEFMLLQPINGSSVDGQSLAWNLAYTAGLGGSFALNSTVTGFRRKNRDSVAVWRTCERPDPQSFLESTQTDYEVK</sequence>
<dbReference type="InterPro" id="IPR005200">
    <property type="entry name" value="Endo-beta-glucanase"/>
</dbReference>
<dbReference type="PANTHER" id="PTHR31983:SF0">
    <property type="entry name" value="GLUCAN ENDO-1,3-BETA-D-GLUCOSIDASE 2"/>
    <property type="match status" value="1"/>
</dbReference>
<keyword evidence="4" id="KW-0378">Hydrolase</keyword>
<evidence type="ECO:0000256" key="1">
    <source>
        <dbReference type="ARBA" id="ARBA00000382"/>
    </source>
</evidence>
<evidence type="ECO:0000256" key="3">
    <source>
        <dbReference type="ARBA" id="ARBA00012780"/>
    </source>
</evidence>
<keyword evidence="6" id="KW-0326">Glycosidase</keyword>
<dbReference type="EMBL" id="JBAWTH010000170">
    <property type="protein sequence ID" value="KAL2273889.1"/>
    <property type="molecule type" value="Genomic_DNA"/>
</dbReference>
<dbReference type="PROSITE" id="PS52008">
    <property type="entry name" value="GH81"/>
    <property type="match status" value="1"/>
</dbReference>
<evidence type="ECO:0000256" key="2">
    <source>
        <dbReference type="ARBA" id="ARBA00010730"/>
    </source>
</evidence>
<keyword evidence="12" id="KW-1185">Reference proteome</keyword>
<evidence type="ECO:0000256" key="6">
    <source>
        <dbReference type="ARBA" id="ARBA00023295"/>
    </source>
</evidence>